<dbReference type="EMBL" id="CP074371">
    <property type="protein sequence ID" value="QVI21869.1"/>
    <property type="molecule type" value="Genomic_DNA"/>
</dbReference>
<dbReference type="Pfam" id="PF24088">
    <property type="entry name" value="DUF7373"/>
    <property type="match status" value="1"/>
</dbReference>
<evidence type="ECO:0000313" key="4">
    <source>
        <dbReference type="EMBL" id="QVI21869.1"/>
    </source>
</evidence>
<protein>
    <submittedName>
        <fullName evidence="4">Uncharacterized protein</fullName>
    </submittedName>
</protein>
<organism evidence="4 5">
    <name type="scientific">Nocardia tengchongensis</name>
    <dbReference type="NCBI Taxonomy" id="2055889"/>
    <lineage>
        <taxon>Bacteria</taxon>
        <taxon>Bacillati</taxon>
        <taxon>Actinomycetota</taxon>
        <taxon>Actinomycetes</taxon>
        <taxon>Mycobacteriales</taxon>
        <taxon>Nocardiaceae</taxon>
        <taxon>Nocardia</taxon>
    </lineage>
</organism>
<name>A0ABX8CQL8_9NOCA</name>
<evidence type="ECO:0000313" key="5">
    <source>
        <dbReference type="Proteomes" id="UP000683310"/>
    </source>
</evidence>
<keyword evidence="5" id="KW-1185">Reference proteome</keyword>
<gene>
    <name evidence="4" type="ORF">KHQ06_01500</name>
</gene>
<dbReference type="Proteomes" id="UP000683310">
    <property type="component" value="Chromosome"/>
</dbReference>
<keyword evidence="1" id="KW-0732">Signal</keyword>
<dbReference type="InterPro" id="IPR056463">
    <property type="entry name" value="DUF7373_C"/>
</dbReference>
<reference evidence="4 5" key="1">
    <citation type="submission" date="2021-04" db="EMBL/GenBank/DDBJ databases">
        <title>Nocardia tengchongensis.</title>
        <authorList>
            <person name="Zhuang k."/>
            <person name="Ran Y."/>
            <person name="Li W."/>
        </authorList>
    </citation>
    <scope>NUCLEOTIDE SEQUENCE [LARGE SCALE GENOMIC DNA]</scope>
    <source>
        <strain evidence="4 5">CFH S0057</strain>
    </source>
</reference>
<evidence type="ECO:0000259" key="2">
    <source>
        <dbReference type="Pfam" id="PF24088"/>
    </source>
</evidence>
<dbReference type="PROSITE" id="PS51257">
    <property type="entry name" value="PROKAR_LIPOPROTEIN"/>
    <property type="match status" value="1"/>
</dbReference>
<dbReference type="InterPro" id="IPR055797">
    <property type="entry name" value="DUF7373"/>
</dbReference>
<feature type="signal peptide" evidence="1">
    <location>
        <begin position="1"/>
        <end position="23"/>
    </location>
</feature>
<feature type="chain" id="PRO_5045226649" evidence="1">
    <location>
        <begin position="24"/>
        <end position="402"/>
    </location>
</feature>
<evidence type="ECO:0000259" key="3">
    <source>
        <dbReference type="Pfam" id="PF24092"/>
    </source>
</evidence>
<evidence type="ECO:0000256" key="1">
    <source>
        <dbReference type="SAM" id="SignalP"/>
    </source>
</evidence>
<sequence>MDKLQVRAILAAVLAITALTATGCGSEPKSAAETTVDLAKLDTGSYETKPRQREAVDPVRMGRNLEALRLGDVVPLPVQIDPALTHNAGGVHAFIDVKAFDASSPFGSFDNDAFTASTPGLVAGFGTAASSNEDSFGLGYILRHSVMIFETDQAAAAAATALSGMRFETITTPDPVQSAAYPDAHVVWIPQFQSLSSWYATGRYVIGDVVNHYENMDLKKSDLNALISLSDKAIGVTVERLKDFRPTPLDQLAALPIDPQDMLRLSLIRPDGDQAAFALEGTLSRTAALHREDVPDTGRALFDKTGVDFIAYGAGRLIRTRDAAAAEQFFASEAFGRLWTKIESPPGLPNARCSKYQGPKVFQFPYQCFVTYGRYVAEMWSQQPQDVYQRISAQYAMLANDK</sequence>
<accession>A0ABX8CQL8</accession>
<proteinExistence type="predicted"/>
<feature type="domain" description="DUF7373" evidence="2">
    <location>
        <begin position="60"/>
        <end position="257"/>
    </location>
</feature>
<dbReference type="Pfam" id="PF24092">
    <property type="entry name" value="DUF7373_C"/>
    <property type="match status" value="1"/>
</dbReference>
<feature type="domain" description="DUF7373" evidence="3">
    <location>
        <begin position="283"/>
        <end position="400"/>
    </location>
</feature>